<dbReference type="EMBL" id="MU006226">
    <property type="protein sequence ID" value="KAF2826487.1"/>
    <property type="molecule type" value="Genomic_DNA"/>
</dbReference>
<feature type="compositionally biased region" description="Polar residues" evidence="1">
    <location>
        <begin position="96"/>
        <end position="109"/>
    </location>
</feature>
<dbReference type="AlphaFoldDB" id="A0A6A7A1A8"/>
<feature type="region of interest" description="Disordered" evidence="1">
    <location>
        <begin position="95"/>
        <end position="131"/>
    </location>
</feature>
<feature type="compositionally biased region" description="Low complexity" evidence="1">
    <location>
        <begin position="112"/>
        <end position="125"/>
    </location>
</feature>
<organism evidence="2 3">
    <name type="scientific">Ophiobolus disseminans</name>
    <dbReference type="NCBI Taxonomy" id="1469910"/>
    <lineage>
        <taxon>Eukaryota</taxon>
        <taxon>Fungi</taxon>
        <taxon>Dikarya</taxon>
        <taxon>Ascomycota</taxon>
        <taxon>Pezizomycotina</taxon>
        <taxon>Dothideomycetes</taxon>
        <taxon>Pleosporomycetidae</taxon>
        <taxon>Pleosporales</taxon>
        <taxon>Pleosporineae</taxon>
        <taxon>Phaeosphaeriaceae</taxon>
        <taxon>Ophiobolus</taxon>
    </lineage>
</organism>
<protein>
    <submittedName>
        <fullName evidence="2">Uncharacterized protein</fullName>
    </submittedName>
</protein>
<evidence type="ECO:0000313" key="2">
    <source>
        <dbReference type="EMBL" id="KAF2826487.1"/>
    </source>
</evidence>
<dbReference type="OrthoDB" id="3799887at2759"/>
<gene>
    <name evidence="2" type="ORF">CC86DRAFT_406750</name>
</gene>
<keyword evidence="3" id="KW-1185">Reference proteome</keyword>
<evidence type="ECO:0000256" key="1">
    <source>
        <dbReference type="SAM" id="MobiDB-lite"/>
    </source>
</evidence>
<sequence length="726" mass="79487">MSEINFLHTLSPGAPQRLPVRRRPVASDGSQSPLRYCFRQHSNIPEGHANNMVTGTTTRMQHSLSSLSIPHVASPFSESQATSVHMPNSPLELSLVASNTPSGSPSVNADCSLVSPSSSSSSGNSALRKDDRMALPSQTFKSPSEPLDTNAQIPSQYGVGARMVHIAPSKSSGVLDVSEQPSPPSIIRCPSGVLSSQTNAGAVLNNQPFDAEQRRTHCRNKQTISNIFEIVGPNPSFSFEPIIADTPEMEHDSARSKLFVASPSKYESIKQTAIKRKPVKSPVPQSFAIQTVSQSLVGLPDFNMMQLSQGYLNLEDTFASDFGHNVSFDHRRSSSRSSSSTVEFECWNAEEQFEERPNSEHMLKRKACNYDLKNSAFSPISSTNPAEMSGQDVREHYSIQAFAQAGPEYGTSVHDFASVPAKPPVSDECLTNVLHAPLSHRSSASVTGFGFEYSDLIDLEHWQTDTISQEAISGELEARSDEHKDVDDTYILPATVYVPPKPDKLPVLKEKLFFVFDEESSPPRSPHAPPPNTAIRVIAEDAGSIMDGTNDVEEIEDAVVQRNSRSIVYDYDGLLNARDALNFSDGDDIFSVDSPTEEEDRYSRSHSRQSVHVPAFSGMRSTTEPTQSTGVHSTNDDGLLNRNFQFPTRSQEIQRVASAQLLAASNNDGVDVPSNPPKRRDSLRVRLFNKFKGKGAGKALKADDKPRKSLLRRGSARVVSFIGRRA</sequence>
<proteinExistence type="predicted"/>
<dbReference type="Proteomes" id="UP000799424">
    <property type="component" value="Unassembled WGS sequence"/>
</dbReference>
<name>A0A6A7A1A8_9PLEO</name>
<feature type="compositionally biased region" description="Polar residues" evidence="1">
    <location>
        <begin position="619"/>
        <end position="633"/>
    </location>
</feature>
<evidence type="ECO:0000313" key="3">
    <source>
        <dbReference type="Proteomes" id="UP000799424"/>
    </source>
</evidence>
<feature type="region of interest" description="Disordered" evidence="1">
    <location>
        <begin position="618"/>
        <end position="638"/>
    </location>
</feature>
<accession>A0A6A7A1A8</accession>
<feature type="region of interest" description="Disordered" evidence="1">
    <location>
        <begin position="13"/>
        <end position="33"/>
    </location>
</feature>
<reference evidence="2" key="1">
    <citation type="journal article" date="2020" name="Stud. Mycol.">
        <title>101 Dothideomycetes genomes: a test case for predicting lifestyles and emergence of pathogens.</title>
        <authorList>
            <person name="Haridas S."/>
            <person name="Albert R."/>
            <person name="Binder M."/>
            <person name="Bloem J."/>
            <person name="Labutti K."/>
            <person name="Salamov A."/>
            <person name="Andreopoulos B."/>
            <person name="Baker S."/>
            <person name="Barry K."/>
            <person name="Bills G."/>
            <person name="Bluhm B."/>
            <person name="Cannon C."/>
            <person name="Castanera R."/>
            <person name="Culley D."/>
            <person name="Daum C."/>
            <person name="Ezra D."/>
            <person name="Gonzalez J."/>
            <person name="Henrissat B."/>
            <person name="Kuo A."/>
            <person name="Liang C."/>
            <person name="Lipzen A."/>
            <person name="Lutzoni F."/>
            <person name="Magnuson J."/>
            <person name="Mondo S."/>
            <person name="Nolan M."/>
            <person name="Ohm R."/>
            <person name="Pangilinan J."/>
            <person name="Park H.-J."/>
            <person name="Ramirez L."/>
            <person name="Alfaro M."/>
            <person name="Sun H."/>
            <person name="Tritt A."/>
            <person name="Yoshinaga Y."/>
            <person name="Zwiers L.-H."/>
            <person name="Turgeon B."/>
            <person name="Goodwin S."/>
            <person name="Spatafora J."/>
            <person name="Crous P."/>
            <person name="Grigoriev I."/>
        </authorList>
    </citation>
    <scope>NUCLEOTIDE SEQUENCE</scope>
    <source>
        <strain evidence="2">CBS 113818</strain>
    </source>
</reference>